<feature type="compositionally biased region" description="Polar residues" evidence="1">
    <location>
        <begin position="251"/>
        <end position="265"/>
    </location>
</feature>
<reference evidence="2" key="1">
    <citation type="submission" date="2019-08" db="EMBL/GenBank/DDBJ databases">
        <authorList>
            <person name="Kucharzyk K."/>
            <person name="Murdoch R.W."/>
            <person name="Higgins S."/>
            <person name="Loffler F."/>
        </authorList>
    </citation>
    <scope>NUCLEOTIDE SEQUENCE</scope>
</reference>
<feature type="compositionally biased region" description="Low complexity" evidence="1">
    <location>
        <begin position="266"/>
        <end position="438"/>
    </location>
</feature>
<dbReference type="EMBL" id="VSSQ01017571">
    <property type="protein sequence ID" value="MPM60004.1"/>
    <property type="molecule type" value="Genomic_DNA"/>
</dbReference>
<organism evidence="2">
    <name type="scientific">bioreactor metagenome</name>
    <dbReference type="NCBI Taxonomy" id="1076179"/>
    <lineage>
        <taxon>unclassified sequences</taxon>
        <taxon>metagenomes</taxon>
        <taxon>ecological metagenomes</taxon>
    </lineage>
</organism>
<dbReference type="AlphaFoldDB" id="A0A645BE66"/>
<sequence length="438" mass="49102">MLFALCLPLAMMAQSSNDDLYYVPSKDSEKTTVREKAPEAKKEVKKEVNANVYVAPGSKVVIQDRKGNTRDVDEYNRRYSSKENDFVLQNDTLYVKEKEEPELDGEWVNGFTGSEDDYEYAERIIRFRNPRFAIHISSPLYWDIVYGVNSWDWNVYTDGFYAYAFPTYTNRLWWDWRFNSFGYGWGSWNYPYYYSSWYPGWNSWFGFSFGGSWGGGYYGGGYWGHPHYGGGHWADNRRDVYYNNRRSAYSNDGRNSGLSRRSSYVSDRQSTSSRTSTYQSGNASRRVVGTRVVGERPNVSSRTDASSSRRTTYTRPSSTRSSISYESVGSDSRNTTGSRRSSVSTGSSERSNSTYSRSNSTYSRGSSSEPRSYSSGESRRSYTPGSSSSSSSRSYNSGSSSSSRSSGGSYSGGSSSRSSGGSSSSSSSSSRSSGSSRR</sequence>
<evidence type="ECO:0008006" key="3">
    <source>
        <dbReference type="Google" id="ProtNLM"/>
    </source>
</evidence>
<dbReference type="PANTHER" id="PTHR37487">
    <property type="entry name" value="CHROMOSOME 1, WHOLE GENOME SHOTGUN SEQUENCE"/>
    <property type="match status" value="1"/>
</dbReference>
<evidence type="ECO:0000313" key="2">
    <source>
        <dbReference type="EMBL" id="MPM60004.1"/>
    </source>
</evidence>
<comment type="caution">
    <text evidence="2">The sequence shown here is derived from an EMBL/GenBank/DDBJ whole genome shotgun (WGS) entry which is preliminary data.</text>
</comment>
<feature type="region of interest" description="Disordered" evidence="1">
    <location>
        <begin position="251"/>
        <end position="438"/>
    </location>
</feature>
<accession>A0A645BE66</accession>
<dbReference type="PANTHER" id="PTHR37487:SF3">
    <property type="entry name" value="CLEAVAGE_POLYADENYLATION SPECIFICITY FACTOR A SUBUNIT N-TERMINAL DOMAIN-CONTAINING PROTEIN"/>
    <property type="match status" value="1"/>
</dbReference>
<evidence type="ECO:0000256" key="1">
    <source>
        <dbReference type="SAM" id="MobiDB-lite"/>
    </source>
</evidence>
<name>A0A645BE66_9ZZZZ</name>
<proteinExistence type="predicted"/>
<gene>
    <name evidence="2" type="ORF">SDC9_106851</name>
</gene>
<protein>
    <recommendedName>
        <fullName evidence="3">Vitellogenin II</fullName>
    </recommendedName>
</protein>